<evidence type="ECO:0000313" key="1">
    <source>
        <dbReference type="EMBL" id="TNV74762.1"/>
    </source>
</evidence>
<gene>
    <name evidence="1" type="ORF">FGO68_gene17810</name>
</gene>
<dbReference type="AlphaFoldDB" id="A0A8J8SXS7"/>
<keyword evidence="2" id="KW-1185">Reference proteome</keyword>
<dbReference type="Proteomes" id="UP000785679">
    <property type="component" value="Unassembled WGS sequence"/>
</dbReference>
<comment type="caution">
    <text evidence="1">The sequence shown here is derived from an EMBL/GenBank/DDBJ whole genome shotgun (WGS) entry which is preliminary data.</text>
</comment>
<proteinExistence type="predicted"/>
<accession>A0A8J8SXS7</accession>
<organism evidence="1 2">
    <name type="scientific">Halteria grandinella</name>
    <dbReference type="NCBI Taxonomy" id="5974"/>
    <lineage>
        <taxon>Eukaryota</taxon>
        <taxon>Sar</taxon>
        <taxon>Alveolata</taxon>
        <taxon>Ciliophora</taxon>
        <taxon>Intramacronucleata</taxon>
        <taxon>Spirotrichea</taxon>
        <taxon>Stichotrichia</taxon>
        <taxon>Sporadotrichida</taxon>
        <taxon>Halteriidae</taxon>
        <taxon>Halteria</taxon>
    </lineage>
</organism>
<name>A0A8J8SXS7_HALGN</name>
<protein>
    <submittedName>
        <fullName evidence="1">Uncharacterized protein</fullName>
    </submittedName>
</protein>
<dbReference type="OrthoDB" id="294950at2759"/>
<reference evidence="1" key="1">
    <citation type="submission" date="2019-06" db="EMBL/GenBank/DDBJ databases">
        <authorList>
            <person name="Zheng W."/>
        </authorList>
    </citation>
    <scope>NUCLEOTIDE SEQUENCE</scope>
    <source>
        <strain evidence="1">QDHG01</strain>
    </source>
</reference>
<sequence length="202" mass="24380">MFLEDFEDVICEQRTGKECIRSNENYLSNYDIIYFPIKQDEEFSLGVLDVPNFTIKHYFLNQRITQPVSSLQQIFKAWNIRDHEYINEIQIRQDQQHRYLQYLIYWVRRQAQIHQISKISDMKLWKIRIEDINTVSTVQETGMYLLLIITHMCIQSRKYNPNNLVIIREILENIICTMGIQDKTSNKYAIEYFSKKIVNLIK</sequence>
<evidence type="ECO:0000313" key="2">
    <source>
        <dbReference type="Proteomes" id="UP000785679"/>
    </source>
</evidence>
<dbReference type="EMBL" id="RRYP01016654">
    <property type="protein sequence ID" value="TNV74762.1"/>
    <property type="molecule type" value="Genomic_DNA"/>
</dbReference>